<feature type="transmembrane region" description="Helical" evidence="7">
    <location>
        <begin position="197"/>
        <end position="215"/>
    </location>
</feature>
<proteinExistence type="inferred from homology"/>
<evidence type="ECO:0000259" key="8">
    <source>
        <dbReference type="PROSITE" id="PS50928"/>
    </source>
</evidence>
<dbReference type="PROSITE" id="PS50928">
    <property type="entry name" value="ABC_TM1"/>
    <property type="match status" value="1"/>
</dbReference>
<evidence type="ECO:0000256" key="1">
    <source>
        <dbReference type="ARBA" id="ARBA00004651"/>
    </source>
</evidence>
<dbReference type="PANTHER" id="PTHR43163">
    <property type="entry name" value="DIPEPTIDE TRANSPORT SYSTEM PERMEASE PROTEIN DPPB-RELATED"/>
    <property type="match status" value="1"/>
</dbReference>
<keyword evidence="5 7" id="KW-1133">Transmembrane helix</keyword>
<feature type="transmembrane region" description="Helical" evidence="7">
    <location>
        <begin position="12"/>
        <end position="29"/>
    </location>
</feature>
<evidence type="ECO:0000256" key="7">
    <source>
        <dbReference type="RuleBase" id="RU363032"/>
    </source>
</evidence>
<dbReference type="SUPFAM" id="SSF161098">
    <property type="entry name" value="MetI-like"/>
    <property type="match status" value="1"/>
</dbReference>
<protein>
    <submittedName>
        <fullName evidence="9">ABC transporter permease</fullName>
    </submittedName>
</protein>
<dbReference type="InterPro" id="IPR000515">
    <property type="entry name" value="MetI-like"/>
</dbReference>
<dbReference type="InterPro" id="IPR035906">
    <property type="entry name" value="MetI-like_sf"/>
</dbReference>
<dbReference type="InterPro" id="IPR045621">
    <property type="entry name" value="BPD_transp_1_N"/>
</dbReference>
<dbReference type="Pfam" id="PF00528">
    <property type="entry name" value="BPD_transp_1"/>
    <property type="match status" value="1"/>
</dbReference>
<feature type="domain" description="ABC transmembrane type-1" evidence="8">
    <location>
        <begin position="97"/>
        <end position="319"/>
    </location>
</feature>
<feature type="transmembrane region" description="Helical" evidence="7">
    <location>
        <begin position="300"/>
        <end position="326"/>
    </location>
</feature>
<evidence type="ECO:0000256" key="4">
    <source>
        <dbReference type="ARBA" id="ARBA00022692"/>
    </source>
</evidence>
<evidence type="ECO:0000256" key="3">
    <source>
        <dbReference type="ARBA" id="ARBA00022475"/>
    </source>
</evidence>
<accession>A0A7C4ZGG6</accession>
<evidence type="ECO:0000256" key="6">
    <source>
        <dbReference type="ARBA" id="ARBA00023136"/>
    </source>
</evidence>
<dbReference type="GO" id="GO:0055085">
    <property type="term" value="P:transmembrane transport"/>
    <property type="evidence" value="ECO:0007669"/>
    <property type="project" value="InterPro"/>
</dbReference>
<comment type="subcellular location">
    <subcellularLocation>
        <location evidence="1 7">Cell membrane</location>
        <topology evidence="1 7">Multi-pass membrane protein</topology>
    </subcellularLocation>
</comment>
<dbReference type="Proteomes" id="UP000885759">
    <property type="component" value="Unassembled WGS sequence"/>
</dbReference>
<name>A0A7C4ZGG6_9DEIN</name>
<dbReference type="Pfam" id="PF19300">
    <property type="entry name" value="BPD_transp_1_N"/>
    <property type="match status" value="1"/>
</dbReference>
<dbReference type="PANTHER" id="PTHR43163:SF6">
    <property type="entry name" value="DIPEPTIDE TRANSPORT SYSTEM PERMEASE PROTEIN DPPB-RELATED"/>
    <property type="match status" value="1"/>
</dbReference>
<comment type="caution">
    <text evidence="9">The sequence shown here is derived from an EMBL/GenBank/DDBJ whole genome shotgun (WGS) entry which is preliminary data.</text>
</comment>
<reference evidence="9" key="1">
    <citation type="journal article" date="2020" name="mSystems">
        <title>Genome- and Community-Level Interaction Insights into Carbon Utilization and Element Cycling Functions of Hydrothermarchaeota in Hydrothermal Sediment.</title>
        <authorList>
            <person name="Zhou Z."/>
            <person name="Liu Y."/>
            <person name="Xu W."/>
            <person name="Pan J."/>
            <person name="Luo Z.H."/>
            <person name="Li M."/>
        </authorList>
    </citation>
    <scope>NUCLEOTIDE SEQUENCE [LARGE SCALE GENOMIC DNA]</scope>
    <source>
        <strain evidence="9">HyVt-570</strain>
    </source>
</reference>
<keyword evidence="3" id="KW-1003">Cell membrane</keyword>
<dbReference type="GO" id="GO:0005886">
    <property type="term" value="C:plasma membrane"/>
    <property type="evidence" value="ECO:0007669"/>
    <property type="project" value="UniProtKB-SubCell"/>
</dbReference>
<dbReference type="EMBL" id="DRPZ01000162">
    <property type="protein sequence ID" value="HGY09578.1"/>
    <property type="molecule type" value="Genomic_DNA"/>
</dbReference>
<feature type="transmembrane region" description="Helical" evidence="7">
    <location>
        <begin position="254"/>
        <end position="280"/>
    </location>
</feature>
<sequence>MIAYTLRRLLQMIPLLFFVSLAIYTLVALQPGDPLEGLIFQNPHLTQEDIAKLKAAYGLDQPIHIRYFKWLGRALQGDLGLSRTYAQPAAQFIYGRMQNTLLLTGLSFLLALLVAIPIGVFSAVRQYSMADYVVTFFSFVGYSTPVFWLGIMLMLLFAVWLPERLGRFEPIFPAGGFVSPGVDPETVGWWGYLKDRAWYLVLPVFTLSVLSMAGWTRFTRSSMLEVLQQDYIRTARSKGLAERTVIYKHALRNALIPIVTLVGLAIPGLFSGAVITETIFSWPGMGRALFDSLLDKDYNVAMAALVFLAFLTALFNLLADLAYAVVDPRIRYN</sequence>
<feature type="transmembrane region" description="Helical" evidence="7">
    <location>
        <begin position="101"/>
        <end position="124"/>
    </location>
</feature>
<gene>
    <name evidence="9" type="ORF">ENK37_05950</name>
</gene>
<keyword evidence="6 7" id="KW-0472">Membrane</keyword>
<comment type="similarity">
    <text evidence="7">Belongs to the binding-protein-dependent transport system permease family.</text>
</comment>
<dbReference type="CDD" id="cd06261">
    <property type="entry name" value="TM_PBP2"/>
    <property type="match status" value="1"/>
</dbReference>
<dbReference type="AlphaFoldDB" id="A0A7C4ZGG6"/>
<evidence type="ECO:0000256" key="2">
    <source>
        <dbReference type="ARBA" id="ARBA00022448"/>
    </source>
</evidence>
<evidence type="ECO:0000313" key="9">
    <source>
        <dbReference type="EMBL" id="HGY09578.1"/>
    </source>
</evidence>
<keyword evidence="4 7" id="KW-0812">Transmembrane</keyword>
<dbReference type="Gene3D" id="1.10.3720.10">
    <property type="entry name" value="MetI-like"/>
    <property type="match status" value="1"/>
</dbReference>
<organism evidence="9">
    <name type="scientific">Oceanithermus profundus</name>
    <dbReference type="NCBI Taxonomy" id="187137"/>
    <lineage>
        <taxon>Bacteria</taxon>
        <taxon>Thermotogati</taxon>
        <taxon>Deinococcota</taxon>
        <taxon>Deinococci</taxon>
        <taxon>Thermales</taxon>
        <taxon>Thermaceae</taxon>
        <taxon>Oceanithermus</taxon>
    </lineage>
</organism>
<keyword evidence="2 7" id="KW-0813">Transport</keyword>
<evidence type="ECO:0000256" key="5">
    <source>
        <dbReference type="ARBA" id="ARBA00022989"/>
    </source>
</evidence>
<feature type="transmembrane region" description="Helical" evidence="7">
    <location>
        <begin position="136"/>
        <end position="161"/>
    </location>
</feature>